<dbReference type="OrthoDB" id="10464906at2759"/>
<sequence length="233" mass="26468">MSGTSNTSFNEYDQQFTIQDQNKIKKAVSQAVKTYLKADQTDARLKIKLDFANADYVDNQMVSYRPPIVDLLIDQVENKQTKKNTNEPSLRSETDSASSYHTERSSAGTDTSFRVVASTYGFRKSRNAQPPREVENKATRVEKWLNNNEPPKKISKEVKPFSNRSQRVIREKKATESEYSDATLKYVDSMTTVDYESSCDSEYKGPMGCVSEEFEKDKAIKRVQVGGGLAMYM</sequence>
<feature type="region of interest" description="Disordered" evidence="1">
    <location>
        <begin position="79"/>
        <end position="109"/>
    </location>
</feature>
<dbReference type="Proteomes" id="UP000614601">
    <property type="component" value="Unassembled WGS sequence"/>
</dbReference>
<feature type="compositionally biased region" description="Polar residues" evidence="1">
    <location>
        <begin position="86"/>
        <end position="109"/>
    </location>
</feature>
<proteinExistence type="predicted"/>
<name>A0A811LMV0_9BILA</name>
<gene>
    <name evidence="2" type="ORF">BOKJ2_LOCUS13479</name>
</gene>
<comment type="caution">
    <text evidence="2">The sequence shown here is derived from an EMBL/GenBank/DDBJ whole genome shotgun (WGS) entry which is preliminary data.</text>
</comment>
<dbReference type="Proteomes" id="UP000783686">
    <property type="component" value="Unassembled WGS sequence"/>
</dbReference>
<dbReference type="EMBL" id="CAJFCW020000006">
    <property type="protein sequence ID" value="CAG9126629.1"/>
    <property type="molecule type" value="Genomic_DNA"/>
</dbReference>
<dbReference type="AlphaFoldDB" id="A0A811LMV0"/>
<evidence type="ECO:0000256" key="1">
    <source>
        <dbReference type="SAM" id="MobiDB-lite"/>
    </source>
</evidence>
<protein>
    <submittedName>
        <fullName evidence="2">Uncharacterized protein</fullName>
    </submittedName>
</protein>
<keyword evidence="3" id="KW-1185">Reference proteome</keyword>
<reference evidence="2" key="1">
    <citation type="submission" date="2020-09" db="EMBL/GenBank/DDBJ databases">
        <authorList>
            <person name="Kikuchi T."/>
        </authorList>
    </citation>
    <scope>NUCLEOTIDE SEQUENCE</scope>
    <source>
        <strain evidence="2">SH1</strain>
    </source>
</reference>
<accession>A0A811LMV0</accession>
<evidence type="ECO:0000313" key="2">
    <source>
        <dbReference type="EMBL" id="CAD5229420.1"/>
    </source>
</evidence>
<evidence type="ECO:0000313" key="3">
    <source>
        <dbReference type="Proteomes" id="UP000614601"/>
    </source>
</evidence>
<organism evidence="2 3">
    <name type="scientific">Bursaphelenchus okinawaensis</name>
    <dbReference type="NCBI Taxonomy" id="465554"/>
    <lineage>
        <taxon>Eukaryota</taxon>
        <taxon>Metazoa</taxon>
        <taxon>Ecdysozoa</taxon>
        <taxon>Nematoda</taxon>
        <taxon>Chromadorea</taxon>
        <taxon>Rhabditida</taxon>
        <taxon>Tylenchina</taxon>
        <taxon>Tylenchomorpha</taxon>
        <taxon>Aphelenchoidea</taxon>
        <taxon>Aphelenchoididae</taxon>
        <taxon>Bursaphelenchus</taxon>
    </lineage>
</organism>
<dbReference type="EMBL" id="CAJFDH010000006">
    <property type="protein sequence ID" value="CAD5229420.1"/>
    <property type="molecule type" value="Genomic_DNA"/>
</dbReference>